<reference evidence="3 4" key="1">
    <citation type="submission" date="2015-12" db="EMBL/GenBank/DDBJ databases">
        <title>Complete genome of Roseateles depolymerans KCTC 42856.</title>
        <authorList>
            <person name="Kim K.M."/>
        </authorList>
    </citation>
    <scope>NUCLEOTIDE SEQUENCE [LARGE SCALE GENOMIC DNA]</scope>
    <source>
        <strain evidence="3 4">KCTC 42856</strain>
    </source>
</reference>
<dbReference type="InterPro" id="IPR029045">
    <property type="entry name" value="ClpP/crotonase-like_dom_sf"/>
</dbReference>
<dbReference type="PATRIC" id="fig|76731.3.peg.3520"/>
<feature type="compositionally biased region" description="Polar residues" evidence="2">
    <location>
        <begin position="1"/>
        <end position="12"/>
    </location>
</feature>
<evidence type="ECO:0000313" key="4">
    <source>
        <dbReference type="Proteomes" id="UP000060699"/>
    </source>
</evidence>
<dbReference type="PANTHER" id="PTHR43459">
    <property type="entry name" value="ENOYL-COA HYDRATASE"/>
    <property type="match status" value="1"/>
</dbReference>
<evidence type="ECO:0000256" key="1">
    <source>
        <dbReference type="ARBA" id="ARBA00005254"/>
    </source>
</evidence>
<dbReference type="SUPFAM" id="SSF52096">
    <property type="entry name" value="ClpP/crotonase"/>
    <property type="match status" value="1"/>
</dbReference>
<feature type="region of interest" description="Disordered" evidence="2">
    <location>
        <begin position="103"/>
        <end position="124"/>
    </location>
</feature>
<accession>A0A0U3N142</accession>
<feature type="compositionally biased region" description="Low complexity" evidence="2">
    <location>
        <begin position="103"/>
        <end position="118"/>
    </location>
</feature>
<protein>
    <submittedName>
        <fullName evidence="3">Enoyl-CoA hydratase</fullName>
    </submittedName>
</protein>
<feature type="region of interest" description="Disordered" evidence="2">
    <location>
        <begin position="1"/>
        <end position="23"/>
    </location>
</feature>
<sequence length="310" mass="32564">MTTDTRSASQGTGDAPASTHGADPVLLVSTEGAVRVLTLNRPQALNAFTTAMLGQLRHALEDAAQDPAVRAVLITGAGRAFCAGQDLNDPSIKPEFAEPEASDAAAHAASTAEAAGGQAHRRPKPKDIGHLLDHYYIPLVLRLRTMPVPTLCAVNGVAAGAGANFALGCDLVIAGRSASFIQAFSRIGLVPDCGGTWLLTRLVGRARALQLTLLGEKLPAEQAQQWGLIAKCVADEELASVAMATAQQLAGMPTKALMQTRAALDDAMDLGLEDALRMEARLQSQLGYAHDYLEGAAAFLDKRAPHFKDR</sequence>
<dbReference type="Proteomes" id="UP000060699">
    <property type="component" value="Chromosome"/>
</dbReference>
<dbReference type="EMBL" id="CP013729">
    <property type="protein sequence ID" value="ALV07892.1"/>
    <property type="molecule type" value="Genomic_DNA"/>
</dbReference>
<dbReference type="PANTHER" id="PTHR43459:SF1">
    <property type="entry name" value="EG:BACN32G11.4 PROTEIN"/>
    <property type="match status" value="1"/>
</dbReference>
<evidence type="ECO:0000256" key="2">
    <source>
        <dbReference type="SAM" id="MobiDB-lite"/>
    </source>
</evidence>
<evidence type="ECO:0000313" key="3">
    <source>
        <dbReference type="EMBL" id="ALV07892.1"/>
    </source>
</evidence>
<dbReference type="OrthoDB" id="5291143at2"/>
<dbReference type="Gene3D" id="1.10.12.10">
    <property type="entry name" value="Lyase 2-enoyl-coa Hydratase, Chain A, domain 2"/>
    <property type="match status" value="1"/>
</dbReference>
<organism evidence="3 4">
    <name type="scientific">Roseateles depolymerans</name>
    <dbReference type="NCBI Taxonomy" id="76731"/>
    <lineage>
        <taxon>Bacteria</taxon>
        <taxon>Pseudomonadati</taxon>
        <taxon>Pseudomonadota</taxon>
        <taxon>Betaproteobacteria</taxon>
        <taxon>Burkholderiales</taxon>
        <taxon>Sphaerotilaceae</taxon>
        <taxon>Roseateles</taxon>
    </lineage>
</organism>
<dbReference type="Gene3D" id="3.90.226.10">
    <property type="entry name" value="2-enoyl-CoA Hydratase, Chain A, domain 1"/>
    <property type="match status" value="1"/>
</dbReference>
<gene>
    <name evidence="3" type="ORF">RD2015_3435</name>
</gene>
<dbReference type="InterPro" id="IPR001753">
    <property type="entry name" value="Enoyl-CoA_hydra/iso"/>
</dbReference>
<dbReference type="InterPro" id="IPR014748">
    <property type="entry name" value="Enoyl-CoA_hydra_C"/>
</dbReference>
<comment type="similarity">
    <text evidence="1">Belongs to the enoyl-CoA hydratase/isomerase family.</text>
</comment>
<proteinExistence type="inferred from homology"/>
<keyword evidence="4" id="KW-1185">Reference proteome</keyword>
<dbReference type="RefSeq" id="WP_083525732.1">
    <property type="nucleotide sequence ID" value="NZ_CP013729.1"/>
</dbReference>
<dbReference type="CDD" id="cd06558">
    <property type="entry name" value="crotonase-like"/>
    <property type="match status" value="1"/>
</dbReference>
<name>A0A0U3N142_9BURK</name>
<dbReference type="GO" id="GO:0003824">
    <property type="term" value="F:catalytic activity"/>
    <property type="evidence" value="ECO:0007669"/>
    <property type="project" value="UniProtKB-ARBA"/>
</dbReference>
<dbReference type="STRING" id="76731.RD2015_3435"/>
<dbReference type="KEGG" id="rdp:RD2015_3435"/>
<dbReference type="Pfam" id="PF00378">
    <property type="entry name" value="ECH_1"/>
    <property type="match status" value="2"/>
</dbReference>
<dbReference type="AlphaFoldDB" id="A0A0U3N142"/>